<proteinExistence type="predicted"/>
<keyword evidence="1" id="KW-0472">Membrane</keyword>
<dbReference type="Proteomes" id="UP000008782">
    <property type="component" value="Unassembled WGS sequence"/>
</dbReference>
<evidence type="ECO:0000313" key="3">
    <source>
        <dbReference type="Proteomes" id="UP000008782"/>
    </source>
</evidence>
<name>E3QLI6_COLGM</name>
<evidence type="ECO:0000313" key="2">
    <source>
        <dbReference type="EMBL" id="EFQ31724.1"/>
    </source>
</evidence>
<dbReference type="EMBL" id="GG697357">
    <property type="protein sequence ID" value="EFQ31724.1"/>
    <property type="molecule type" value="Genomic_DNA"/>
</dbReference>
<keyword evidence="1" id="KW-0812">Transmembrane</keyword>
<gene>
    <name evidence="2" type="ORF">GLRG_06699</name>
</gene>
<dbReference type="GeneID" id="24412064"/>
<feature type="transmembrane region" description="Helical" evidence="1">
    <location>
        <begin position="20"/>
        <end position="41"/>
    </location>
</feature>
<keyword evidence="1" id="KW-1133">Transmembrane helix</keyword>
<dbReference type="RefSeq" id="XP_008095744.1">
    <property type="nucleotide sequence ID" value="XM_008097553.1"/>
</dbReference>
<organism evidence="3">
    <name type="scientific">Colletotrichum graminicola (strain M1.001 / M2 / FGSC 10212)</name>
    <name type="common">Maize anthracnose fungus</name>
    <name type="synonym">Glomerella graminicola</name>
    <dbReference type="NCBI Taxonomy" id="645133"/>
    <lineage>
        <taxon>Eukaryota</taxon>
        <taxon>Fungi</taxon>
        <taxon>Dikarya</taxon>
        <taxon>Ascomycota</taxon>
        <taxon>Pezizomycotina</taxon>
        <taxon>Sordariomycetes</taxon>
        <taxon>Hypocreomycetidae</taxon>
        <taxon>Glomerellales</taxon>
        <taxon>Glomerellaceae</taxon>
        <taxon>Colletotrichum</taxon>
        <taxon>Colletotrichum graminicola species complex</taxon>
    </lineage>
</organism>
<evidence type="ECO:0000256" key="1">
    <source>
        <dbReference type="SAM" id="Phobius"/>
    </source>
</evidence>
<dbReference type="AlphaFoldDB" id="E3QLI6"/>
<accession>E3QLI6</accession>
<dbReference type="HOGENOM" id="CLU_2120908_0_0_1"/>
<dbReference type="VEuPathDB" id="FungiDB:GLRG_06699"/>
<protein>
    <submittedName>
        <fullName evidence="2">Uncharacterized protein</fullName>
    </submittedName>
</protein>
<reference evidence="3" key="1">
    <citation type="journal article" date="2012" name="Nat. Genet.">
        <title>Lifestyle transitions in plant pathogenic Colletotrichum fungi deciphered by genome and transcriptome analyses.</title>
        <authorList>
            <person name="O'Connell R.J."/>
            <person name="Thon M.R."/>
            <person name="Hacquard S."/>
            <person name="Amyotte S.G."/>
            <person name="Kleemann J."/>
            <person name="Torres M.F."/>
            <person name="Damm U."/>
            <person name="Buiate E.A."/>
            <person name="Epstein L."/>
            <person name="Alkan N."/>
            <person name="Altmueller J."/>
            <person name="Alvarado-Balderrama L."/>
            <person name="Bauser C.A."/>
            <person name="Becker C."/>
            <person name="Birren B.W."/>
            <person name="Chen Z."/>
            <person name="Choi J."/>
            <person name="Crouch J.A."/>
            <person name="Duvick J.P."/>
            <person name="Farman M.A."/>
            <person name="Gan P."/>
            <person name="Heiman D."/>
            <person name="Henrissat B."/>
            <person name="Howard R.J."/>
            <person name="Kabbage M."/>
            <person name="Koch C."/>
            <person name="Kracher B."/>
            <person name="Kubo Y."/>
            <person name="Law A.D."/>
            <person name="Lebrun M.-H."/>
            <person name="Lee Y.-H."/>
            <person name="Miyara I."/>
            <person name="Moore N."/>
            <person name="Neumann U."/>
            <person name="Nordstroem K."/>
            <person name="Panaccione D.G."/>
            <person name="Panstruga R."/>
            <person name="Place M."/>
            <person name="Proctor R.H."/>
            <person name="Prusky D."/>
            <person name="Rech G."/>
            <person name="Reinhardt R."/>
            <person name="Rollins J.A."/>
            <person name="Rounsley S."/>
            <person name="Schardl C.L."/>
            <person name="Schwartz D.C."/>
            <person name="Shenoy N."/>
            <person name="Shirasu K."/>
            <person name="Sikhakolli U.R."/>
            <person name="Stueber K."/>
            <person name="Sukno S.A."/>
            <person name="Sweigard J.A."/>
            <person name="Takano Y."/>
            <person name="Takahara H."/>
            <person name="Trail F."/>
            <person name="van der Does H.C."/>
            <person name="Voll L.M."/>
            <person name="Will I."/>
            <person name="Young S."/>
            <person name="Zeng Q."/>
            <person name="Zhang J."/>
            <person name="Zhou S."/>
            <person name="Dickman M.B."/>
            <person name="Schulze-Lefert P."/>
            <person name="Ver Loren van Themaat E."/>
            <person name="Ma L.-J."/>
            <person name="Vaillancourt L.J."/>
        </authorList>
    </citation>
    <scope>NUCLEOTIDE SEQUENCE [LARGE SCALE GENOMIC DNA]</scope>
    <source>
        <strain evidence="3">M1.001 / M2 / FGSC 10212</strain>
    </source>
</reference>
<sequence length="114" mass="12529">MQAASTTCSVENLGPRASLGGLQLVHLASFFPFLFSFLAWYRMEKYTMGLRVSLISRFTPCSMPSGLLRCKDAMALSTMAPLVFARATFALYEDGLDELGMCRGTNHLGLCFLS</sequence>
<keyword evidence="3" id="KW-1185">Reference proteome</keyword>